<dbReference type="InterPro" id="IPR007274">
    <property type="entry name" value="Cop_transporter"/>
</dbReference>
<keyword evidence="5" id="KW-0732">Signal</keyword>
<comment type="subcellular location">
    <subcellularLocation>
        <location evidence="4">Membrane</location>
        <topology evidence="4">Multi-pass membrane protein</topology>
    </subcellularLocation>
</comment>
<evidence type="ECO:0000256" key="2">
    <source>
        <dbReference type="ARBA" id="ARBA00022989"/>
    </source>
</evidence>
<dbReference type="EMBL" id="NCKV01019287">
    <property type="protein sequence ID" value="RWS20211.1"/>
    <property type="molecule type" value="Genomic_DNA"/>
</dbReference>
<evidence type="ECO:0000256" key="3">
    <source>
        <dbReference type="ARBA" id="ARBA00023136"/>
    </source>
</evidence>
<keyword evidence="4" id="KW-0406">Ion transport</keyword>
<keyword evidence="4" id="KW-0186">Copper</keyword>
<dbReference type="PANTHER" id="PTHR12483:SF115">
    <property type="entry name" value="COPPER TRANSPORT PROTEIN"/>
    <property type="match status" value="1"/>
</dbReference>
<dbReference type="Pfam" id="PF04145">
    <property type="entry name" value="Ctr"/>
    <property type="match status" value="1"/>
</dbReference>
<keyword evidence="4" id="KW-0187">Copper transport</keyword>
<dbReference type="GO" id="GO:0005375">
    <property type="term" value="F:copper ion transmembrane transporter activity"/>
    <property type="evidence" value="ECO:0007669"/>
    <property type="project" value="UniProtKB-UniRule"/>
</dbReference>
<feature type="chain" id="PRO_5019187365" description="Copper transport protein" evidence="5">
    <location>
        <begin position="18"/>
        <end position="108"/>
    </location>
</feature>
<gene>
    <name evidence="6" type="ORF">B4U80_09933</name>
</gene>
<accession>A0A443RXZ4</accession>
<dbReference type="OrthoDB" id="161814at2759"/>
<keyword evidence="1 4" id="KW-0812">Transmembrane</keyword>
<feature type="transmembrane region" description="Helical" evidence="4">
    <location>
        <begin position="75"/>
        <end position="92"/>
    </location>
</feature>
<organism evidence="6 7">
    <name type="scientific">Leptotrombidium deliense</name>
    <dbReference type="NCBI Taxonomy" id="299467"/>
    <lineage>
        <taxon>Eukaryota</taxon>
        <taxon>Metazoa</taxon>
        <taxon>Ecdysozoa</taxon>
        <taxon>Arthropoda</taxon>
        <taxon>Chelicerata</taxon>
        <taxon>Arachnida</taxon>
        <taxon>Acari</taxon>
        <taxon>Acariformes</taxon>
        <taxon>Trombidiformes</taxon>
        <taxon>Prostigmata</taxon>
        <taxon>Anystina</taxon>
        <taxon>Parasitengona</taxon>
        <taxon>Trombiculoidea</taxon>
        <taxon>Trombiculidae</taxon>
        <taxon>Leptotrombidium</taxon>
    </lineage>
</organism>
<evidence type="ECO:0000313" key="6">
    <source>
        <dbReference type="EMBL" id="RWS20211.1"/>
    </source>
</evidence>
<protein>
    <recommendedName>
        <fullName evidence="4">Copper transport protein</fullName>
    </recommendedName>
</protein>
<dbReference type="AlphaFoldDB" id="A0A443RXZ4"/>
<proteinExistence type="inferred from homology"/>
<sequence length="108" mass="12290">MVLTCLLIFLIAVGYEGFKVCRQRHLESCFATAPEDTQTFIGRRFRKAHIIQSVLHIFQVAFGYILMLLAMTYNVWIFLAIVLGAGVGYFLFTANSRPNSVIIEEHCN</sequence>
<dbReference type="Proteomes" id="UP000288716">
    <property type="component" value="Unassembled WGS sequence"/>
</dbReference>
<keyword evidence="4" id="KW-0813">Transport</keyword>
<keyword evidence="3 4" id="KW-0472">Membrane</keyword>
<evidence type="ECO:0000256" key="4">
    <source>
        <dbReference type="RuleBase" id="RU367022"/>
    </source>
</evidence>
<dbReference type="VEuPathDB" id="VectorBase:LDEU011829"/>
<dbReference type="GO" id="GO:0016020">
    <property type="term" value="C:membrane"/>
    <property type="evidence" value="ECO:0007669"/>
    <property type="project" value="UniProtKB-SubCell"/>
</dbReference>
<reference evidence="6 7" key="1">
    <citation type="journal article" date="2018" name="Gigascience">
        <title>Genomes of trombidid mites reveal novel predicted allergens and laterally-transferred genes associated with secondary metabolism.</title>
        <authorList>
            <person name="Dong X."/>
            <person name="Chaisiri K."/>
            <person name="Xia D."/>
            <person name="Armstrong S.D."/>
            <person name="Fang Y."/>
            <person name="Donnelly M.J."/>
            <person name="Kadowaki T."/>
            <person name="McGarry J.W."/>
            <person name="Darby A.C."/>
            <person name="Makepeace B.L."/>
        </authorList>
    </citation>
    <scope>NUCLEOTIDE SEQUENCE [LARGE SCALE GENOMIC DNA]</scope>
    <source>
        <strain evidence="6">UoL-UT</strain>
    </source>
</reference>
<evidence type="ECO:0000313" key="7">
    <source>
        <dbReference type="Proteomes" id="UP000288716"/>
    </source>
</evidence>
<evidence type="ECO:0000256" key="5">
    <source>
        <dbReference type="SAM" id="SignalP"/>
    </source>
</evidence>
<comment type="caution">
    <text evidence="6">The sequence shown here is derived from an EMBL/GenBank/DDBJ whole genome shotgun (WGS) entry which is preliminary data.</text>
</comment>
<dbReference type="PANTHER" id="PTHR12483">
    <property type="entry name" value="SOLUTE CARRIER FAMILY 31 COPPER TRANSPORTERS"/>
    <property type="match status" value="1"/>
</dbReference>
<keyword evidence="7" id="KW-1185">Reference proteome</keyword>
<evidence type="ECO:0000256" key="1">
    <source>
        <dbReference type="ARBA" id="ARBA00022692"/>
    </source>
</evidence>
<name>A0A443RXZ4_9ACAR</name>
<feature type="signal peptide" evidence="5">
    <location>
        <begin position="1"/>
        <end position="17"/>
    </location>
</feature>
<keyword evidence="2 4" id="KW-1133">Transmembrane helix</keyword>
<comment type="similarity">
    <text evidence="4">Belongs to the copper transporter (Ctr) (TC 1.A.56) family. SLC31A subfamily.</text>
</comment>
<feature type="transmembrane region" description="Helical" evidence="4">
    <location>
        <begin position="50"/>
        <end position="69"/>
    </location>
</feature>